<evidence type="ECO:0000256" key="4">
    <source>
        <dbReference type="ARBA" id="ARBA00022989"/>
    </source>
</evidence>
<dbReference type="RefSeq" id="WP_146458103.1">
    <property type="nucleotide sequence ID" value="NZ_SJPW01000003.1"/>
</dbReference>
<dbReference type="InterPro" id="IPR032816">
    <property type="entry name" value="VTT_dom"/>
</dbReference>
<feature type="transmembrane region" description="Helical" evidence="6">
    <location>
        <begin position="219"/>
        <end position="240"/>
    </location>
</feature>
<dbReference type="EMBL" id="SJPW01000003">
    <property type="protein sequence ID" value="TWU56778.1"/>
    <property type="molecule type" value="Genomic_DNA"/>
</dbReference>
<dbReference type="Proteomes" id="UP000318288">
    <property type="component" value="Unassembled WGS sequence"/>
</dbReference>
<evidence type="ECO:0000259" key="7">
    <source>
        <dbReference type="Pfam" id="PF09335"/>
    </source>
</evidence>
<accession>A0A5C6F5Z7</accession>
<evidence type="ECO:0000313" key="8">
    <source>
        <dbReference type="EMBL" id="TWU56778.1"/>
    </source>
</evidence>
<feature type="domain" description="VTT" evidence="7">
    <location>
        <begin position="84"/>
        <end position="197"/>
    </location>
</feature>
<comment type="similarity">
    <text evidence="6">Belongs to the TVP38/TMEM64 family.</text>
</comment>
<feature type="transmembrane region" description="Helical" evidence="6">
    <location>
        <begin position="177"/>
        <end position="195"/>
    </location>
</feature>
<keyword evidence="9" id="KW-1185">Reference proteome</keyword>
<name>A0A5C6F5Z7_9BACT</name>
<dbReference type="InterPro" id="IPR015414">
    <property type="entry name" value="TMEM64"/>
</dbReference>
<keyword evidence="3 6" id="KW-0812">Transmembrane</keyword>
<evidence type="ECO:0000256" key="2">
    <source>
        <dbReference type="ARBA" id="ARBA00022475"/>
    </source>
</evidence>
<comment type="caution">
    <text evidence="8">The sequence shown here is derived from an EMBL/GenBank/DDBJ whole genome shotgun (WGS) entry which is preliminary data.</text>
</comment>
<feature type="transmembrane region" description="Helical" evidence="6">
    <location>
        <begin position="20"/>
        <end position="41"/>
    </location>
</feature>
<dbReference type="Pfam" id="PF09335">
    <property type="entry name" value="VTT_dom"/>
    <property type="match status" value="1"/>
</dbReference>
<evidence type="ECO:0000256" key="1">
    <source>
        <dbReference type="ARBA" id="ARBA00004651"/>
    </source>
</evidence>
<gene>
    <name evidence="8" type="primary">ydjZ</name>
    <name evidence="8" type="ORF">Poly51_26950</name>
</gene>
<protein>
    <recommendedName>
        <fullName evidence="6">TVP38/TMEM64 family membrane protein</fullName>
    </recommendedName>
</protein>
<keyword evidence="2 6" id="KW-1003">Cell membrane</keyword>
<evidence type="ECO:0000256" key="6">
    <source>
        <dbReference type="RuleBase" id="RU366058"/>
    </source>
</evidence>
<comment type="subcellular location">
    <subcellularLocation>
        <location evidence="1 6">Cell membrane</location>
        <topology evidence="1 6">Multi-pass membrane protein</topology>
    </subcellularLocation>
</comment>
<dbReference type="PANTHER" id="PTHR12677">
    <property type="entry name" value="GOLGI APPARATUS MEMBRANE PROTEIN TVP38-RELATED"/>
    <property type="match status" value="1"/>
</dbReference>
<reference evidence="8 9" key="1">
    <citation type="submission" date="2019-02" db="EMBL/GenBank/DDBJ databases">
        <title>Deep-cultivation of Planctomycetes and their phenomic and genomic characterization uncovers novel biology.</title>
        <authorList>
            <person name="Wiegand S."/>
            <person name="Jogler M."/>
            <person name="Boedeker C."/>
            <person name="Pinto D."/>
            <person name="Vollmers J."/>
            <person name="Rivas-Marin E."/>
            <person name="Kohn T."/>
            <person name="Peeters S.H."/>
            <person name="Heuer A."/>
            <person name="Rast P."/>
            <person name="Oberbeckmann S."/>
            <person name="Bunk B."/>
            <person name="Jeske O."/>
            <person name="Meyerdierks A."/>
            <person name="Storesund J.E."/>
            <person name="Kallscheuer N."/>
            <person name="Luecker S."/>
            <person name="Lage O.M."/>
            <person name="Pohl T."/>
            <person name="Merkel B.J."/>
            <person name="Hornburger P."/>
            <person name="Mueller R.-W."/>
            <person name="Bruemmer F."/>
            <person name="Labrenz M."/>
            <person name="Spormann A.M."/>
            <person name="Op Den Camp H."/>
            <person name="Overmann J."/>
            <person name="Amann R."/>
            <person name="Jetten M.S.M."/>
            <person name="Mascher T."/>
            <person name="Medema M.H."/>
            <person name="Devos D.P."/>
            <person name="Kaster A.-K."/>
            <person name="Ovreas L."/>
            <person name="Rohde M."/>
            <person name="Galperin M.Y."/>
            <person name="Jogler C."/>
        </authorList>
    </citation>
    <scope>NUCLEOTIDE SEQUENCE [LARGE SCALE GENOMIC DNA]</scope>
    <source>
        <strain evidence="8 9">Poly51</strain>
    </source>
</reference>
<proteinExistence type="inferred from homology"/>
<keyword evidence="5 6" id="KW-0472">Membrane</keyword>
<dbReference type="AlphaFoldDB" id="A0A5C6F5Z7"/>
<dbReference type="OrthoDB" id="9779114at2"/>
<evidence type="ECO:0000256" key="3">
    <source>
        <dbReference type="ARBA" id="ARBA00022692"/>
    </source>
</evidence>
<sequence length="260" mass="28218">MTTEIETPRGNNDSGKTKKVVVFLFVAAIILVAYTQFGDLLSLSSLAKQEAQLRTMQADHPVLVYGAAFLVYVVVTGLSLPGAAVLTLVYGWYFGLLRGVVLVSFASTAGATVAFLLSRFLFREAIEKRFGHRLQGFNDALEREGPSSLFTLRLIPAVPFFVINAVMGLTPIRTGTFWWVSQLGMLPATIVYVYAGSSVPDLQTLADDGVGAVFNRSQLIQISSAFVCLGLFPLVVRLAMKWYGRDRIPPGISGDDVSNA</sequence>
<organism evidence="8 9">
    <name type="scientific">Rubripirellula tenax</name>
    <dbReference type="NCBI Taxonomy" id="2528015"/>
    <lineage>
        <taxon>Bacteria</taxon>
        <taxon>Pseudomonadati</taxon>
        <taxon>Planctomycetota</taxon>
        <taxon>Planctomycetia</taxon>
        <taxon>Pirellulales</taxon>
        <taxon>Pirellulaceae</taxon>
        <taxon>Rubripirellula</taxon>
    </lineage>
</organism>
<feature type="transmembrane region" description="Helical" evidence="6">
    <location>
        <begin position="62"/>
        <end position="93"/>
    </location>
</feature>
<dbReference type="PANTHER" id="PTHR12677:SF59">
    <property type="entry name" value="GOLGI APPARATUS MEMBRANE PROTEIN TVP38-RELATED"/>
    <property type="match status" value="1"/>
</dbReference>
<evidence type="ECO:0000313" key="9">
    <source>
        <dbReference type="Proteomes" id="UP000318288"/>
    </source>
</evidence>
<evidence type="ECO:0000256" key="5">
    <source>
        <dbReference type="ARBA" id="ARBA00023136"/>
    </source>
</evidence>
<keyword evidence="4 6" id="KW-1133">Transmembrane helix</keyword>
<dbReference type="GO" id="GO:0005886">
    <property type="term" value="C:plasma membrane"/>
    <property type="evidence" value="ECO:0007669"/>
    <property type="project" value="UniProtKB-SubCell"/>
</dbReference>
<feature type="transmembrane region" description="Helical" evidence="6">
    <location>
        <begin position="99"/>
        <end position="122"/>
    </location>
</feature>